<dbReference type="PANTHER" id="PTHR30621:SF0">
    <property type="entry name" value="BIFUNCTIONAL GLUTAMINE SYNTHETASE ADENYLYLTRANSFERASE_ADENYLYL-REMOVING ENZYME"/>
    <property type="match status" value="1"/>
</dbReference>
<evidence type="ECO:0000256" key="2">
    <source>
        <dbReference type="ARBA" id="ARBA00022695"/>
    </source>
</evidence>
<keyword evidence="5" id="KW-0460">Magnesium</keyword>
<reference evidence="9 10" key="1">
    <citation type="submission" date="2019-07" db="EMBL/GenBank/DDBJ databases">
        <title>Litoreibacter alkalisoli sp. nov., isolated from saline-alkaline soil.</title>
        <authorList>
            <person name="Wang S."/>
            <person name="Xu L."/>
            <person name="Xing Y.-T."/>
            <person name="Sun J.-Q."/>
        </authorList>
    </citation>
    <scope>NUCLEOTIDE SEQUENCE [LARGE SCALE GENOMIC DNA]</scope>
    <source>
        <strain evidence="9 10">LN3S51</strain>
    </source>
</reference>
<dbReference type="OrthoDB" id="9759366at2"/>
<feature type="domain" description="Glutamate-ammonia ligase adenylyltransferase repeated" evidence="7">
    <location>
        <begin position="42"/>
        <end position="275"/>
    </location>
</feature>
<name>A0A5B8IXM6_9RHOB</name>
<evidence type="ECO:0000256" key="3">
    <source>
        <dbReference type="ARBA" id="ARBA00022741"/>
    </source>
</evidence>
<evidence type="ECO:0000313" key="10">
    <source>
        <dbReference type="Proteomes" id="UP000318483"/>
    </source>
</evidence>
<dbReference type="Gene3D" id="3.30.460.10">
    <property type="entry name" value="Beta Polymerase, domain 2"/>
    <property type="match status" value="2"/>
</dbReference>
<evidence type="ECO:0000256" key="1">
    <source>
        <dbReference type="ARBA" id="ARBA00022679"/>
    </source>
</evidence>
<dbReference type="KEGG" id="lit:FPZ52_06820"/>
<evidence type="ECO:0000256" key="6">
    <source>
        <dbReference type="ARBA" id="ARBA00023268"/>
    </source>
</evidence>
<sequence>MSFDTSITRLPLPFDTDRAEDLAAGLQGLPAGTKDLLKGTAGCSPYLEGLIRKEAGWLEEVFAATPGVALDAVLDDARRAVGTNASRVLRQAKGRVALLTGLADLAGVWDLDRVTESLTRFADISVEVAFKTVLERELRRGKLPGATEDDLTDCAGLFALAMGKMGAFELNYSSDIDLICMFDDARYDYEDLPEARSVFVRVVRKAMGLLSDLTADGYVFRTDLRLRPDPSVTPVAVSTTSAERYYEALGRTWERAAYVKARPAAGAVEAGWRFLDDIRPFIWRRHLDYATVEDAHTLRQKIRAHKGGAQGLDGRNVKLGSGGIREIEFFTQTHQLISGGRDPDLRLRGTRDSLRMLVSKGWVDSGDADTLDGCYVRLREIEHRLQMLRDAQTHDLPNTPDGWQRLAMFCGTDDPKTLRDELGEIFETVHELTESFFAPMRRPSDKATGVSDRAQEWVERWRGYPALRSERAQTIFARLLPDLMARFDAAAHPDQAMSRFDGFLRGLPAGVQLFALFEANPQLVDLIVDICSTAPALAQYLSRNSGVLDAVIGGDFFAPWPAADDLSRELTEQLASTPDDYEAQLDTARRWMKDWHFRIGVHFLRGLITAAEASGQYSDLAAATVAALWPVVQDEFARKFGRVPGRGGIVLGMGSLGARQLSAGSDLDLILIYDADSDAVSDGRKSLSARQYYARLTKALVTALSARTAEGALYEVDMRLRPSGRQGPAATSWASYQNYQRTEAWTWEHLALTRARVIAGDHALAQKVESFRKEMVKSKRDPGKMWTDLVDMRRRLSDAKPKSGIWDVSNGSGGLQDIELFAQALALESGSGKRQSRDQLELAREKLGGEAADMLLSAHRLLSSVKSVASLLTGGGIAPADLGHGGIEMLLRVTEANDMKALEDRIDQECESAAKVIGDAVLPYGDAGPADQR</sequence>
<dbReference type="EMBL" id="CP042261">
    <property type="protein sequence ID" value="QDY69368.1"/>
    <property type="molecule type" value="Genomic_DNA"/>
</dbReference>
<dbReference type="GO" id="GO:0005829">
    <property type="term" value="C:cytosol"/>
    <property type="evidence" value="ECO:0007669"/>
    <property type="project" value="TreeGrafter"/>
</dbReference>
<dbReference type="InterPro" id="IPR013546">
    <property type="entry name" value="PII_UdlTrfase/GS_AdlTrfase"/>
</dbReference>
<evidence type="ECO:0000259" key="7">
    <source>
        <dbReference type="Pfam" id="PF03710"/>
    </source>
</evidence>
<dbReference type="PANTHER" id="PTHR30621">
    <property type="entry name" value="GLUTAMINE SYNTHETASE ADENYLYLTRANSFERASE"/>
    <property type="match status" value="1"/>
</dbReference>
<dbReference type="RefSeq" id="WP_146364747.1">
    <property type="nucleotide sequence ID" value="NZ_CP042261.1"/>
</dbReference>
<evidence type="ECO:0000313" key="9">
    <source>
        <dbReference type="EMBL" id="QDY69368.1"/>
    </source>
</evidence>
<dbReference type="GO" id="GO:0000820">
    <property type="term" value="P:regulation of glutamine family amino acid metabolic process"/>
    <property type="evidence" value="ECO:0007669"/>
    <property type="project" value="TreeGrafter"/>
</dbReference>
<dbReference type="Pfam" id="PF08335">
    <property type="entry name" value="GlnD_UR_UTase"/>
    <property type="match status" value="1"/>
</dbReference>
<proteinExistence type="predicted"/>
<protein>
    <submittedName>
        <fullName evidence="9">Glutamine-synthetase adenylyltransferase</fullName>
    </submittedName>
</protein>
<dbReference type="InterPro" id="IPR005190">
    <property type="entry name" value="GlnE_rpt_dom"/>
</dbReference>
<keyword evidence="6" id="KW-0511">Multifunctional enzyme</keyword>
<evidence type="ECO:0000256" key="5">
    <source>
        <dbReference type="ARBA" id="ARBA00022842"/>
    </source>
</evidence>
<dbReference type="CDD" id="cd05401">
    <property type="entry name" value="NT_GlnE_GlnD_like"/>
    <property type="match status" value="2"/>
</dbReference>
<feature type="domain" description="PII-uridylyltransferase/Glutamine-synthetase adenylyltransferase" evidence="8">
    <location>
        <begin position="299"/>
        <end position="437"/>
    </location>
</feature>
<dbReference type="SUPFAM" id="SSF81301">
    <property type="entry name" value="Nucleotidyltransferase"/>
    <property type="match status" value="2"/>
</dbReference>
<dbReference type="Gene3D" id="1.20.120.330">
    <property type="entry name" value="Nucleotidyltransferases domain 2"/>
    <property type="match status" value="2"/>
</dbReference>
<evidence type="ECO:0000259" key="8">
    <source>
        <dbReference type="Pfam" id="PF08335"/>
    </source>
</evidence>
<dbReference type="GO" id="GO:0005524">
    <property type="term" value="F:ATP binding"/>
    <property type="evidence" value="ECO:0007669"/>
    <property type="project" value="UniProtKB-KW"/>
</dbReference>
<accession>A0A5B8IXM6</accession>
<feature type="domain" description="Glutamate-ammonia ligase adenylyltransferase repeated" evidence="7">
    <location>
        <begin position="527"/>
        <end position="769"/>
    </location>
</feature>
<keyword evidence="10" id="KW-1185">Reference proteome</keyword>
<dbReference type="GO" id="GO:0008882">
    <property type="term" value="F:[glutamate-ammonia-ligase] adenylyltransferase activity"/>
    <property type="evidence" value="ECO:0007669"/>
    <property type="project" value="InterPro"/>
</dbReference>
<dbReference type="InterPro" id="IPR023057">
    <property type="entry name" value="GlnE"/>
</dbReference>
<dbReference type="Proteomes" id="UP000318483">
    <property type="component" value="Chromosome"/>
</dbReference>
<keyword evidence="4" id="KW-0067">ATP-binding</keyword>
<dbReference type="InterPro" id="IPR043519">
    <property type="entry name" value="NT_sf"/>
</dbReference>
<organism evidence="9 10">
    <name type="scientific">Qingshengfaniella alkalisoli</name>
    <dbReference type="NCBI Taxonomy" id="2599296"/>
    <lineage>
        <taxon>Bacteria</taxon>
        <taxon>Pseudomonadati</taxon>
        <taxon>Pseudomonadota</taxon>
        <taxon>Alphaproteobacteria</taxon>
        <taxon>Rhodobacterales</taxon>
        <taxon>Paracoccaceae</taxon>
        <taxon>Qingshengfaniella</taxon>
    </lineage>
</organism>
<keyword evidence="2 9" id="KW-0548">Nucleotidyltransferase</keyword>
<dbReference type="AlphaFoldDB" id="A0A5B8IXM6"/>
<keyword evidence="3" id="KW-0547">Nucleotide-binding</keyword>
<dbReference type="Pfam" id="PF03710">
    <property type="entry name" value="GlnE"/>
    <property type="match status" value="2"/>
</dbReference>
<dbReference type="SUPFAM" id="SSF81593">
    <property type="entry name" value="Nucleotidyltransferase substrate binding subunit/domain"/>
    <property type="match status" value="2"/>
</dbReference>
<evidence type="ECO:0000256" key="4">
    <source>
        <dbReference type="ARBA" id="ARBA00022840"/>
    </source>
</evidence>
<keyword evidence="1 9" id="KW-0808">Transferase</keyword>
<gene>
    <name evidence="9" type="ORF">FPZ52_06820</name>
</gene>